<evidence type="ECO:0000313" key="4">
    <source>
        <dbReference type="EMBL" id="GGM38079.1"/>
    </source>
</evidence>
<dbReference type="Proteomes" id="UP000600547">
    <property type="component" value="Unassembled WGS sequence"/>
</dbReference>
<feature type="transmembrane region" description="Helical" evidence="2">
    <location>
        <begin position="37"/>
        <end position="66"/>
    </location>
</feature>
<dbReference type="PANTHER" id="PTHR30576">
    <property type="entry name" value="COLANIC BIOSYNTHESIS UDP-GLUCOSE LIPID CARRIER TRANSFERASE"/>
    <property type="match status" value="1"/>
</dbReference>
<organism evidence="4 5">
    <name type="scientific">Deinococcus arenae</name>
    <dbReference type="NCBI Taxonomy" id="1452751"/>
    <lineage>
        <taxon>Bacteria</taxon>
        <taxon>Thermotogati</taxon>
        <taxon>Deinococcota</taxon>
        <taxon>Deinococci</taxon>
        <taxon>Deinococcales</taxon>
        <taxon>Deinococcaceae</taxon>
        <taxon>Deinococcus</taxon>
    </lineage>
</organism>
<sequence length="229" mass="25384">MTPQASPGLADPERLPVARPELPAVRTPAWQKRLLDLAVVIPGLLLLSPVLLVAAIAVALSGPVFFRQTRIGQGGRPFTIWKFRTMVVNAGDLGDTPHLTVGDDPRVTPVGRWLRATKVDELPQLLNVLRGEMSLVGPRPEIPYYVQRYPQLYGRILHLKPGVTSVASLVYHDESGYLSRFGAQAERVFVEQIVPHKIELCLRYALEATLLDDVRLIAMTALRMFSPPL</sequence>
<name>A0A8H9L8L2_9DEIO</name>
<dbReference type="Pfam" id="PF02397">
    <property type="entry name" value="Bac_transf"/>
    <property type="match status" value="1"/>
</dbReference>
<dbReference type="EMBL" id="BMQG01000003">
    <property type="protein sequence ID" value="GGM38079.1"/>
    <property type="molecule type" value="Genomic_DNA"/>
</dbReference>
<accession>A0A8H9L8L2</accession>
<keyword evidence="4" id="KW-0808">Transferase</keyword>
<protein>
    <submittedName>
        <fullName evidence="4">Glycosyl transferase</fullName>
    </submittedName>
</protein>
<comment type="caution">
    <text evidence="4">The sequence shown here is derived from an EMBL/GenBank/DDBJ whole genome shotgun (WGS) entry which is preliminary data.</text>
</comment>
<dbReference type="InterPro" id="IPR003362">
    <property type="entry name" value="Bact_transf"/>
</dbReference>
<dbReference type="AlphaFoldDB" id="A0A8H9L8L2"/>
<evidence type="ECO:0000313" key="5">
    <source>
        <dbReference type="Proteomes" id="UP000600547"/>
    </source>
</evidence>
<keyword evidence="2" id="KW-1133">Transmembrane helix</keyword>
<evidence type="ECO:0000256" key="2">
    <source>
        <dbReference type="SAM" id="Phobius"/>
    </source>
</evidence>
<comment type="similarity">
    <text evidence="1">Belongs to the bacterial sugar transferase family.</text>
</comment>
<keyword evidence="5" id="KW-1185">Reference proteome</keyword>
<keyword evidence="2" id="KW-0472">Membrane</keyword>
<dbReference type="GO" id="GO:0016780">
    <property type="term" value="F:phosphotransferase activity, for other substituted phosphate groups"/>
    <property type="evidence" value="ECO:0007669"/>
    <property type="project" value="TreeGrafter"/>
</dbReference>
<keyword evidence="2" id="KW-0812">Transmembrane</keyword>
<feature type="domain" description="Bacterial sugar transferase" evidence="3">
    <location>
        <begin position="32"/>
        <end position="225"/>
    </location>
</feature>
<dbReference type="PANTHER" id="PTHR30576:SF20">
    <property type="entry name" value="QUINOVOSAMINEPHOSPHOTRANSFERAE-RELATED"/>
    <property type="match status" value="1"/>
</dbReference>
<dbReference type="RefSeq" id="WP_189062468.1">
    <property type="nucleotide sequence ID" value="NZ_BMQG01000003.1"/>
</dbReference>
<proteinExistence type="inferred from homology"/>
<gene>
    <name evidence="4" type="primary">wlbG</name>
    <name evidence="4" type="ORF">GCM10008956_13050</name>
</gene>
<evidence type="ECO:0000256" key="1">
    <source>
        <dbReference type="ARBA" id="ARBA00006464"/>
    </source>
</evidence>
<evidence type="ECO:0000259" key="3">
    <source>
        <dbReference type="Pfam" id="PF02397"/>
    </source>
</evidence>
<reference evidence="5" key="1">
    <citation type="journal article" date="2019" name="Int. J. Syst. Evol. Microbiol.">
        <title>The Global Catalogue of Microorganisms (GCM) 10K type strain sequencing project: providing services to taxonomists for standard genome sequencing and annotation.</title>
        <authorList>
            <consortium name="The Broad Institute Genomics Platform"/>
            <consortium name="The Broad Institute Genome Sequencing Center for Infectious Disease"/>
            <person name="Wu L."/>
            <person name="Ma J."/>
        </authorList>
    </citation>
    <scope>NUCLEOTIDE SEQUENCE [LARGE SCALE GENOMIC DNA]</scope>
    <source>
        <strain evidence="5">JCM 31047</strain>
    </source>
</reference>